<organism evidence="1 2">
    <name type="scientific">Bacteroides faecalis</name>
    <dbReference type="NCBI Taxonomy" id="2447885"/>
    <lineage>
        <taxon>Bacteria</taxon>
        <taxon>Pseudomonadati</taxon>
        <taxon>Bacteroidota</taxon>
        <taxon>Bacteroidia</taxon>
        <taxon>Bacteroidales</taxon>
        <taxon>Bacteroidaceae</taxon>
        <taxon>Bacteroides</taxon>
    </lineage>
</organism>
<dbReference type="Proteomes" id="UP000288079">
    <property type="component" value="Unassembled WGS sequence"/>
</dbReference>
<dbReference type="AlphaFoldDB" id="A0A401LS58"/>
<keyword evidence="2" id="KW-1185">Reference proteome</keyword>
<comment type="caution">
    <text evidence="1">The sequence shown here is derived from an EMBL/GenBank/DDBJ whole genome shotgun (WGS) entry which is preliminary data.</text>
</comment>
<gene>
    <name evidence="1" type="ORF">KGMB02408_13650</name>
</gene>
<protein>
    <submittedName>
        <fullName evidence="1">Uncharacterized protein</fullName>
    </submittedName>
</protein>
<dbReference type="OrthoDB" id="1038270at2"/>
<sequence length="72" mass="8272">MTCVHVEKGKFKHLGHRGIATLVYDPVNGRYSPSVKSKDFAVPPDRRVGDTEFDNTCWLSEKELFSEDWTNE</sequence>
<evidence type="ECO:0000313" key="1">
    <source>
        <dbReference type="EMBL" id="GCB34420.1"/>
    </source>
</evidence>
<accession>A0A401LS58</accession>
<proteinExistence type="predicted"/>
<name>A0A401LS58_9BACE</name>
<dbReference type="EMBL" id="BHWB01000003">
    <property type="protein sequence ID" value="GCB34420.1"/>
    <property type="molecule type" value="Genomic_DNA"/>
</dbReference>
<evidence type="ECO:0000313" key="2">
    <source>
        <dbReference type="Proteomes" id="UP000288079"/>
    </source>
</evidence>
<reference evidence="1 2" key="1">
    <citation type="submission" date="2018-10" db="EMBL/GenBank/DDBJ databases">
        <title>Draft Genome Sequence of Bacteroides sp. KCTC 15687.</title>
        <authorList>
            <person name="Yu S.Y."/>
            <person name="Kim J.S."/>
            <person name="Oh B.S."/>
            <person name="Park S.H."/>
            <person name="Kang S.W."/>
            <person name="Park J.E."/>
            <person name="Choi S.H."/>
            <person name="Han K.I."/>
            <person name="Lee K.C."/>
            <person name="Eom M.K."/>
            <person name="Suh M.K."/>
            <person name="Lee D.H."/>
            <person name="Yoon H."/>
            <person name="Kim B."/>
            <person name="Yang S.J."/>
            <person name="Lee J.S."/>
            <person name="Lee J.H."/>
        </authorList>
    </citation>
    <scope>NUCLEOTIDE SEQUENCE [LARGE SCALE GENOMIC DNA]</scope>
    <source>
        <strain evidence="1 2">KCTC 15687</strain>
    </source>
</reference>